<sequence length="330" mass="35957">MTDDLTQTVATAFPAARFIKEIGRGKDGARSMSSEDAASLYTAMLNGRVSDLELGAILLAMRIKGESIDEIAGFLHAARPFMLALEAPLSTNYVPVLIPSYNGARKKANLTPLLAILLARRGVPVLVHGVSSDPGRVTTVEIFSALNFPVCSNASDISLEMSLSRPAFIPVELLAPALARLLALRKILGVRNSTHTLVKLLQPFTTPALRLTSYTHPEYQQMLLHYFSQRAPHDAGDVFLMRGTEGETVASTGRAQQIDWIHEGEVTTLAHTQSVIVGEIENIPEQFDAATTAAWIQRVLNDEIPVPVNIAAQVEHCVLVSRLIHQRLAR</sequence>
<keyword evidence="1" id="KW-0328">Glycosyltransferase</keyword>
<gene>
    <name evidence="4" type="primary">ybiB</name>
    <name evidence="4" type="ORF">H8K26_11760</name>
</gene>
<dbReference type="Pfam" id="PF02885">
    <property type="entry name" value="Glycos_trans_3N"/>
    <property type="match status" value="1"/>
</dbReference>
<dbReference type="GO" id="GO:0003677">
    <property type="term" value="F:DNA binding"/>
    <property type="evidence" value="ECO:0007669"/>
    <property type="project" value="UniProtKB-KW"/>
</dbReference>
<proteinExistence type="predicted"/>
<dbReference type="NCBIfam" id="NF006005">
    <property type="entry name" value="PRK08136.1"/>
    <property type="match status" value="1"/>
</dbReference>
<evidence type="ECO:0000256" key="2">
    <source>
        <dbReference type="ARBA" id="ARBA00022679"/>
    </source>
</evidence>
<accession>A0ABR6XGT5</accession>
<reference evidence="4 5" key="1">
    <citation type="submission" date="2020-08" db="EMBL/GenBank/DDBJ databases">
        <title>Novel species isolated from subtropical streams in China.</title>
        <authorList>
            <person name="Lu H."/>
        </authorList>
    </citation>
    <scope>NUCLEOTIDE SEQUENCE [LARGE SCALE GENOMIC DNA]</scope>
    <source>
        <strain evidence="4 5">CCTCC AB 2015119</strain>
    </source>
</reference>
<dbReference type="SUPFAM" id="SSF47648">
    <property type="entry name" value="Nucleoside phosphorylase/phosphoribosyltransferase N-terminal domain"/>
    <property type="match status" value="1"/>
</dbReference>
<feature type="domain" description="Glycosyl transferase family 3 N-terminal" evidence="3">
    <location>
        <begin position="18"/>
        <end position="79"/>
    </location>
</feature>
<evidence type="ECO:0000313" key="5">
    <source>
        <dbReference type="Proteomes" id="UP000637632"/>
    </source>
</evidence>
<dbReference type="InterPro" id="IPR035902">
    <property type="entry name" value="Nuc_phospho_transferase"/>
</dbReference>
<dbReference type="EMBL" id="JACOFT010000004">
    <property type="protein sequence ID" value="MBC3812120.1"/>
    <property type="molecule type" value="Genomic_DNA"/>
</dbReference>
<evidence type="ECO:0000256" key="1">
    <source>
        <dbReference type="ARBA" id="ARBA00022676"/>
    </source>
</evidence>
<keyword evidence="5" id="KW-1185">Reference proteome</keyword>
<organism evidence="4 5">
    <name type="scientific">Undibacterium aquatile</name>
    <dbReference type="NCBI Taxonomy" id="1537398"/>
    <lineage>
        <taxon>Bacteria</taxon>
        <taxon>Pseudomonadati</taxon>
        <taxon>Pseudomonadota</taxon>
        <taxon>Betaproteobacteria</taxon>
        <taxon>Burkholderiales</taxon>
        <taxon>Oxalobacteraceae</taxon>
        <taxon>Undibacterium</taxon>
    </lineage>
</organism>
<evidence type="ECO:0000259" key="3">
    <source>
        <dbReference type="Pfam" id="PF02885"/>
    </source>
</evidence>
<dbReference type="Gene3D" id="3.40.1030.10">
    <property type="entry name" value="Nucleoside phosphorylase/phosphoribosyltransferase catalytic domain"/>
    <property type="match status" value="1"/>
</dbReference>
<dbReference type="PANTHER" id="PTHR43285:SF4">
    <property type="entry name" value="TRANSFERASE"/>
    <property type="match status" value="1"/>
</dbReference>
<dbReference type="InterPro" id="IPR005940">
    <property type="entry name" value="Anthranilate_Pribosyl_Tfrase"/>
</dbReference>
<keyword evidence="4" id="KW-0238">DNA-binding</keyword>
<dbReference type="Gene3D" id="1.20.970.10">
    <property type="entry name" value="Transferase, Pyrimidine Nucleoside Phosphorylase, Chain C"/>
    <property type="match status" value="1"/>
</dbReference>
<dbReference type="Proteomes" id="UP000637632">
    <property type="component" value="Unassembled WGS sequence"/>
</dbReference>
<dbReference type="InterPro" id="IPR017459">
    <property type="entry name" value="Glycosyl_Trfase_fam3_N_dom"/>
</dbReference>
<name>A0ABR6XGT5_9BURK</name>
<dbReference type="InterPro" id="IPR036320">
    <property type="entry name" value="Glycosyl_Trfase_fam3_N_dom_sf"/>
</dbReference>
<dbReference type="RefSeq" id="WP_190479755.1">
    <property type="nucleotide sequence ID" value="NZ_JACOFT010000004.1"/>
</dbReference>
<comment type="caution">
    <text evidence="4">The sequence shown here is derived from an EMBL/GenBank/DDBJ whole genome shotgun (WGS) entry which is preliminary data.</text>
</comment>
<evidence type="ECO:0000313" key="4">
    <source>
        <dbReference type="EMBL" id="MBC3812120.1"/>
    </source>
</evidence>
<dbReference type="PANTHER" id="PTHR43285">
    <property type="entry name" value="ANTHRANILATE PHOSPHORIBOSYLTRANSFERASE"/>
    <property type="match status" value="1"/>
</dbReference>
<protein>
    <submittedName>
        <fullName evidence="4">DNA-binding protein YbiB</fullName>
    </submittedName>
</protein>
<dbReference type="SUPFAM" id="SSF52418">
    <property type="entry name" value="Nucleoside phosphorylase/phosphoribosyltransferase catalytic domain"/>
    <property type="match status" value="1"/>
</dbReference>
<keyword evidence="2" id="KW-0808">Transferase</keyword>